<dbReference type="InterPro" id="IPR014729">
    <property type="entry name" value="Rossmann-like_a/b/a_fold"/>
</dbReference>
<feature type="domain" description="UspA" evidence="1">
    <location>
        <begin position="36"/>
        <end position="136"/>
    </location>
</feature>
<name>A0AAP2Z433_9EURY</name>
<dbReference type="AlphaFoldDB" id="A0AAP2Z433"/>
<accession>A0AAP2Z433</accession>
<evidence type="ECO:0000313" key="3">
    <source>
        <dbReference type="Proteomes" id="UP001321018"/>
    </source>
</evidence>
<dbReference type="Pfam" id="PF00582">
    <property type="entry name" value="Usp"/>
    <property type="match status" value="1"/>
</dbReference>
<evidence type="ECO:0000259" key="1">
    <source>
        <dbReference type="Pfam" id="PF00582"/>
    </source>
</evidence>
<protein>
    <submittedName>
        <fullName evidence="2">Universal stress protein</fullName>
    </submittedName>
</protein>
<dbReference type="Gene3D" id="3.40.50.620">
    <property type="entry name" value="HUPs"/>
    <property type="match status" value="1"/>
</dbReference>
<reference evidence="2" key="1">
    <citation type="submission" date="2022-09" db="EMBL/GenBank/DDBJ databases">
        <title>Enrichment on poylsaccharides allowed isolation of novel metabolic and taxonomic groups of Haloarchaea.</title>
        <authorList>
            <person name="Sorokin D.Y."/>
            <person name="Elcheninov A.G."/>
            <person name="Khizhniak T.V."/>
            <person name="Kolganova T.V."/>
            <person name="Kublanov I.V."/>
        </authorList>
    </citation>
    <scope>NUCLEOTIDE SEQUENCE</scope>
    <source>
        <strain evidence="2">AArc-xg1-1</strain>
    </source>
</reference>
<sequence>MSDQLLTHLVLPIANETDATVTCTELRPYIDSTVETITVVHVIEKAGGYLDKAPLEAREQQAEKVFSIIEEEFRDGPTINNELRYGTDVVDEIIATADEHDATAIVFTPQSSRWITNLLAENIAQRLITESHCPVVSFPMMDPADE</sequence>
<proteinExistence type="predicted"/>
<evidence type="ECO:0000313" key="2">
    <source>
        <dbReference type="EMBL" id="MCU4744602.1"/>
    </source>
</evidence>
<dbReference type="Proteomes" id="UP001321018">
    <property type="component" value="Unassembled WGS sequence"/>
</dbReference>
<dbReference type="EMBL" id="JAOPKA010000033">
    <property type="protein sequence ID" value="MCU4744602.1"/>
    <property type="molecule type" value="Genomic_DNA"/>
</dbReference>
<comment type="caution">
    <text evidence="2">The sequence shown here is derived from an EMBL/GenBank/DDBJ whole genome shotgun (WGS) entry which is preliminary data.</text>
</comment>
<organism evidence="2 3">
    <name type="scientific">Natronoglomus mannanivorans</name>
    <dbReference type="NCBI Taxonomy" id="2979990"/>
    <lineage>
        <taxon>Archaea</taxon>
        <taxon>Methanobacteriati</taxon>
        <taxon>Methanobacteriota</taxon>
        <taxon>Stenosarchaea group</taxon>
        <taxon>Halobacteria</taxon>
        <taxon>Halobacteriales</taxon>
        <taxon>Natrialbaceae</taxon>
        <taxon>Natronoglomus</taxon>
    </lineage>
</organism>
<dbReference type="SUPFAM" id="SSF52402">
    <property type="entry name" value="Adenine nucleotide alpha hydrolases-like"/>
    <property type="match status" value="1"/>
</dbReference>
<dbReference type="InterPro" id="IPR006016">
    <property type="entry name" value="UspA"/>
</dbReference>
<dbReference type="RefSeq" id="WP_338006410.1">
    <property type="nucleotide sequence ID" value="NZ_JAOPKA010000033.1"/>
</dbReference>
<gene>
    <name evidence="2" type="ORF">OB960_24840</name>
</gene>